<dbReference type="EMBL" id="AP017928">
    <property type="protein sequence ID" value="BBA32129.1"/>
    <property type="molecule type" value="Genomic_DNA"/>
</dbReference>
<organism evidence="1 2">
    <name type="scientific">Methylocaldum marinum</name>
    <dbReference type="NCBI Taxonomy" id="1432792"/>
    <lineage>
        <taxon>Bacteria</taxon>
        <taxon>Pseudomonadati</taxon>
        <taxon>Pseudomonadota</taxon>
        <taxon>Gammaproteobacteria</taxon>
        <taxon>Methylococcales</taxon>
        <taxon>Methylococcaceae</taxon>
        <taxon>Methylocaldum</taxon>
    </lineage>
</organism>
<keyword evidence="2" id="KW-1185">Reference proteome</keyword>
<dbReference type="OrthoDB" id="5480103at2"/>
<dbReference type="KEGG" id="mmai:sS8_0161"/>
<dbReference type="AlphaFoldDB" id="A0A286P3A7"/>
<protein>
    <submittedName>
        <fullName evidence="1">Uncharacterized protein</fullName>
    </submittedName>
</protein>
<proteinExistence type="predicted"/>
<name>A0A286P3A7_9GAMM</name>
<gene>
    <name evidence="1" type="ORF">sS8_0161</name>
</gene>
<sequence>MTNPALRAAVRDYTRAFLNTYRRGTSSLRKVLPIDLQFDRFAEVERFRRETWQQLHDLARGNAAVARAIDEGPIGEALGVHTTHDARTALSRVELEPLASFVIGHLQPDGSISVTKEEIESTFVSVGTTMTSLTFCRRASNTLIRQNEFSGSRWRLRFG</sequence>
<dbReference type="RefSeq" id="WP_119627976.1">
    <property type="nucleotide sequence ID" value="NZ_AP017928.1"/>
</dbReference>
<dbReference type="Proteomes" id="UP000266313">
    <property type="component" value="Chromosome"/>
</dbReference>
<reference evidence="1 2" key="1">
    <citation type="submission" date="2016-12" db="EMBL/GenBank/DDBJ databases">
        <title>Genome sequencing of Methylocaldum marinum.</title>
        <authorList>
            <person name="Takeuchi M."/>
            <person name="Kamagata Y."/>
            <person name="Hiraoka S."/>
            <person name="Oshima K."/>
            <person name="Hattori M."/>
            <person name="Iwasaki W."/>
        </authorList>
    </citation>
    <scope>NUCLEOTIDE SEQUENCE [LARGE SCALE GENOMIC DNA]</scope>
    <source>
        <strain evidence="1 2">S8</strain>
    </source>
</reference>
<evidence type="ECO:0000313" key="2">
    <source>
        <dbReference type="Proteomes" id="UP000266313"/>
    </source>
</evidence>
<accession>A0A286P3A7</accession>
<evidence type="ECO:0000313" key="1">
    <source>
        <dbReference type="EMBL" id="BBA32129.1"/>
    </source>
</evidence>